<evidence type="ECO:0000313" key="1">
    <source>
        <dbReference type="EMBL" id="CAB4137934.1"/>
    </source>
</evidence>
<sequence length="49" mass="5591">MKLYEATIRVNGKEFKDRVGANSSEEARMLLQQRHGPRAVPYLPHVIPS</sequence>
<dbReference type="EMBL" id="LR796341">
    <property type="protein sequence ID" value="CAB4137934.1"/>
    <property type="molecule type" value="Genomic_DNA"/>
</dbReference>
<protein>
    <submittedName>
        <fullName evidence="1">Uncharacterized protein</fullName>
    </submittedName>
</protein>
<reference evidence="1" key="1">
    <citation type="submission" date="2020-04" db="EMBL/GenBank/DDBJ databases">
        <authorList>
            <person name="Chiriac C."/>
            <person name="Salcher M."/>
            <person name="Ghai R."/>
            <person name="Kavagutti S V."/>
        </authorList>
    </citation>
    <scope>NUCLEOTIDE SEQUENCE</scope>
</reference>
<proteinExistence type="predicted"/>
<gene>
    <name evidence="1" type="ORF">UFOVP328_141</name>
</gene>
<name>A0A6J5LTP2_9CAUD</name>
<organism evidence="1">
    <name type="scientific">uncultured Caudovirales phage</name>
    <dbReference type="NCBI Taxonomy" id="2100421"/>
    <lineage>
        <taxon>Viruses</taxon>
        <taxon>Duplodnaviria</taxon>
        <taxon>Heunggongvirae</taxon>
        <taxon>Uroviricota</taxon>
        <taxon>Caudoviricetes</taxon>
        <taxon>Peduoviridae</taxon>
        <taxon>Maltschvirus</taxon>
        <taxon>Maltschvirus maltsch</taxon>
    </lineage>
</organism>
<accession>A0A6J5LTP2</accession>